<gene>
    <name evidence="2" type="ORF">MNBD_GAMMA11-341</name>
</gene>
<feature type="non-terminal residue" evidence="2">
    <location>
        <position position="91"/>
    </location>
</feature>
<reference evidence="2" key="1">
    <citation type="submission" date="2018-06" db="EMBL/GenBank/DDBJ databases">
        <authorList>
            <person name="Zhirakovskaya E."/>
        </authorList>
    </citation>
    <scope>NUCLEOTIDE SEQUENCE</scope>
</reference>
<name>A0A3B0XTV9_9ZZZZ</name>
<dbReference type="SUPFAM" id="SSF54909">
    <property type="entry name" value="Dimeric alpha+beta barrel"/>
    <property type="match status" value="1"/>
</dbReference>
<organism evidence="2">
    <name type="scientific">hydrothermal vent metagenome</name>
    <dbReference type="NCBI Taxonomy" id="652676"/>
    <lineage>
        <taxon>unclassified sequences</taxon>
        <taxon>metagenomes</taxon>
        <taxon>ecological metagenomes</taxon>
    </lineage>
</organism>
<evidence type="ECO:0000259" key="1">
    <source>
        <dbReference type="Pfam" id="PF07045"/>
    </source>
</evidence>
<accession>A0A3B0XTV9</accession>
<dbReference type="PANTHER" id="PTHR41521:SF4">
    <property type="entry name" value="BLR0684 PROTEIN"/>
    <property type="match status" value="1"/>
</dbReference>
<sequence length="91" mass="9979">MTAFFIANVKIKDPQKFHEYAQKAGDTFATYGAEPVLRGKFAEVLAGSADHQAVGIVKFPDQEALTAWFNSDAYQAIVPLRNEAAEMTIVT</sequence>
<dbReference type="AlphaFoldDB" id="A0A3B0XTV9"/>
<dbReference type="Gene3D" id="3.30.70.100">
    <property type="match status" value="1"/>
</dbReference>
<dbReference type="PANTHER" id="PTHR41521">
    <property type="match status" value="1"/>
</dbReference>
<dbReference type="Pfam" id="PF07045">
    <property type="entry name" value="DUF1330"/>
    <property type="match status" value="1"/>
</dbReference>
<dbReference type="InterPro" id="IPR010753">
    <property type="entry name" value="DUF1330"/>
</dbReference>
<dbReference type="InterPro" id="IPR011008">
    <property type="entry name" value="Dimeric_a/b-barrel"/>
</dbReference>
<protein>
    <recommendedName>
        <fullName evidence="1">DUF1330 domain-containing protein</fullName>
    </recommendedName>
</protein>
<proteinExistence type="predicted"/>
<evidence type="ECO:0000313" key="2">
    <source>
        <dbReference type="EMBL" id="VAW65289.1"/>
    </source>
</evidence>
<feature type="domain" description="DUF1330" evidence="1">
    <location>
        <begin position="2"/>
        <end position="90"/>
    </location>
</feature>
<dbReference type="EMBL" id="UOFG01000247">
    <property type="protein sequence ID" value="VAW65289.1"/>
    <property type="molecule type" value="Genomic_DNA"/>
</dbReference>